<gene>
    <name evidence="4" type="ORF">NITHO_1120003</name>
</gene>
<dbReference type="InterPro" id="IPR011330">
    <property type="entry name" value="Glyco_hydro/deAcase_b/a-brl"/>
</dbReference>
<proteinExistence type="predicted"/>
<comment type="caution">
    <text evidence="4">The sequence shown here is derived from an EMBL/GenBank/DDBJ whole genome shotgun (WGS) entry which is preliminary data.</text>
</comment>
<dbReference type="SUPFAM" id="SSF88713">
    <property type="entry name" value="Glycoside hydrolase/deacetylase"/>
    <property type="match status" value="1"/>
</dbReference>
<sequence length="217" mass="24835">MYHYVRPDPGNGDTIGQDLSVTPDNFADQLNYLAEHHFTTMTMEELADVRAKRRALPPNPIVLTFDDGYRDFYTYAWPLLREHGFKATSFIITNVVDQPHYLTWQMIDEMQRSGLIEFGSHTLSHRELPSLSDAAAKQEIEQSKQILESHLGHPVRSFCYPAGRISDRDGEFVHNAGYEIAVTTKHGYAKPDQNPLRLPRMRIHGSTTLSQFEGIFQ</sequence>
<dbReference type="GO" id="GO:0005975">
    <property type="term" value="P:carbohydrate metabolic process"/>
    <property type="evidence" value="ECO:0007669"/>
    <property type="project" value="InterPro"/>
</dbReference>
<name>I4ECL3_9BACT</name>
<evidence type="ECO:0000313" key="5">
    <source>
        <dbReference type="Proteomes" id="UP000004221"/>
    </source>
</evidence>
<protein>
    <submittedName>
        <fullName evidence="4">Polysaccharide deacetylase</fullName>
    </submittedName>
</protein>
<dbReference type="PROSITE" id="PS51677">
    <property type="entry name" value="NODB"/>
    <property type="match status" value="1"/>
</dbReference>
<evidence type="ECO:0000256" key="2">
    <source>
        <dbReference type="ARBA" id="ARBA00022729"/>
    </source>
</evidence>
<keyword evidence="5" id="KW-1185">Reference proteome</keyword>
<dbReference type="PANTHER" id="PTHR34216">
    <property type="match status" value="1"/>
</dbReference>
<dbReference type="PANTHER" id="PTHR34216:SF3">
    <property type="entry name" value="POLY-BETA-1,6-N-ACETYL-D-GLUCOSAMINE N-DEACETYLASE"/>
    <property type="match status" value="1"/>
</dbReference>
<organism evidence="4 5">
    <name type="scientific">Nitrolancea hollandica Lb</name>
    <dbReference type="NCBI Taxonomy" id="1129897"/>
    <lineage>
        <taxon>Bacteria</taxon>
        <taxon>Pseudomonadati</taxon>
        <taxon>Thermomicrobiota</taxon>
        <taxon>Thermomicrobia</taxon>
        <taxon>Sphaerobacterales</taxon>
        <taxon>Sphaerobacterineae</taxon>
        <taxon>Sphaerobacteraceae</taxon>
        <taxon>Nitrolancea</taxon>
    </lineage>
</organism>
<dbReference type="InterPro" id="IPR002509">
    <property type="entry name" value="NODB_dom"/>
</dbReference>
<reference evidence="4 5" key="1">
    <citation type="journal article" date="2012" name="ISME J.">
        <title>Nitrification expanded: discovery, physiology and genomics of a nitrite-oxidizing bacterium from the phylum Chloroflexi.</title>
        <authorList>
            <person name="Sorokin D.Y."/>
            <person name="Lucker S."/>
            <person name="Vejmelkova D."/>
            <person name="Kostrikina N.A."/>
            <person name="Kleerebezem R."/>
            <person name="Rijpstra W.I."/>
            <person name="Damste J.S."/>
            <person name="Le Paslier D."/>
            <person name="Muyzer G."/>
            <person name="Wagner M."/>
            <person name="van Loosdrecht M.C."/>
            <person name="Daims H."/>
        </authorList>
    </citation>
    <scope>NUCLEOTIDE SEQUENCE [LARGE SCALE GENOMIC DNA]</scope>
    <source>
        <strain evidence="5">none</strain>
    </source>
</reference>
<dbReference type="Gene3D" id="3.20.20.370">
    <property type="entry name" value="Glycoside hydrolase/deacetylase"/>
    <property type="match status" value="1"/>
</dbReference>
<evidence type="ECO:0000313" key="4">
    <source>
        <dbReference type="EMBL" id="CCF82425.1"/>
    </source>
</evidence>
<comment type="subcellular location">
    <subcellularLocation>
        <location evidence="1">Secreted</location>
    </subcellularLocation>
</comment>
<dbReference type="Proteomes" id="UP000004221">
    <property type="component" value="Unassembled WGS sequence"/>
</dbReference>
<dbReference type="InterPro" id="IPR051398">
    <property type="entry name" value="Polysacch_Deacetylase"/>
</dbReference>
<dbReference type="GO" id="GO:0016810">
    <property type="term" value="F:hydrolase activity, acting on carbon-nitrogen (but not peptide) bonds"/>
    <property type="evidence" value="ECO:0007669"/>
    <property type="project" value="InterPro"/>
</dbReference>
<evidence type="ECO:0000256" key="1">
    <source>
        <dbReference type="ARBA" id="ARBA00004613"/>
    </source>
</evidence>
<evidence type="ECO:0000259" key="3">
    <source>
        <dbReference type="PROSITE" id="PS51677"/>
    </source>
</evidence>
<dbReference type="AlphaFoldDB" id="I4ECL3"/>
<dbReference type="CDD" id="cd10918">
    <property type="entry name" value="CE4_NodB_like_5s_6s"/>
    <property type="match status" value="1"/>
</dbReference>
<dbReference type="EMBL" id="CAGS01000016">
    <property type="protein sequence ID" value="CCF82425.1"/>
    <property type="molecule type" value="Genomic_DNA"/>
</dbReference>
<feature type="domain" description="NodB homology" evidence="3">
    <location>
        <begin position="59"/>
        <end position="217"/>
    </location>
</feature>
<accession>I4ECL3</accession>
<dbReference type="Pfam" id="PF01522">
    <property type="entry name" value="Polysacc_deac_1"/>
    <property type="match status" value="1"/>
</dbReference>
<keyword evidence="2" id="KW-0732">Signal</keyword>
<dbReference type="GO" id="GO:0005576">
    <property type="term" value="C:extracellular region"/>
    <property type="evidence" value="ECO:0007669"/>
    <property type="project" value="UniProtKB-SubCell"/>
</dbReference>